<evidence type="ECO:0000313" key="3">
    <source>
        <dbReference type="Proteomes" id="UP000499080"/>
    </source>
</evidence>
<dbReference type="Proteomes" id="UP000499080">
    <property type="component" value="Unassembled WGS sequence"/>
</dbReference>
<dbReference type="EMBL" id="BGPR01073858">
    <property type="protein sequence ID" value="GBO46284.1"/>
    <property type="molecule type" value="Genomic_DNA"/>
</dbReference>
<evidence type="ECO:0000256" key="1">
    <source>
        <dbReference type="SAM" id="MobiDB-lite"/>
    </source>
</evidence>
<sequence>MMKDLACIRVTDMAGFWRNWVSKPSPIFRIEALSNLSQHNRERVNDEGFGMHQSYRHGWSLEELRLEALSNLLHRSPLQPSTSKPSPTLHSTIEREGE</sequence>
<keyword evidence="3" id="KW-1185">Reference proteome</keyword>
<feature type="region of interest" description="Disordered" evidence="1">
    <location>
        <begin position="76"/>
        <end position="98"/>
    </location>
</feature>
<proteinExistence type="predicted"/>
<protein>
    <submittedName>
        <fullName evidence="2">Uncharacterized protein</fullName>
    </submittedName>
</protein>
<name>A0A4Y2XBG9_ARAVE</name>
<gene>
    <name evidence="2" type="ORF">AVEN_84505_1</name>
</gene>
<reference evidence="2 3" key="1">
    <citation type="journal article" date="2019" name="Sci. Rep.">
        <title>Orb-weaving spider Araneus ventricosus genome elucidates the spidroin gene catalogue.</title>
        <authorList>
            <person name="Kono N."/>
            <person name="Nakamura H."/>
            <person name="Ohtoshi R."/>
            <person name="Moran D.A.P."/>
            <person name="Shinohara A."/>
            <person name="Yoshida Y."/>
            <person name="Fujiwara M."/>
            <person name="Mori M."/>
            <person name="Tomita M."/>
            <person name="Arakawa K."/>
        </authorList>
    </citation>
    <scope>NUCLEOTIDE SEQUENCE [LARGE SCALE GENOMIC DNA]</scope>
</reference>
<accession>A0A4Y2XBG9</accession>
<feature type="compositionally biased region" description="Polar residues" evidence="1">
    <location>
        <begin position="78"/>
        <end position="91"/>
    </location>
</feature>
<organism evidence="2 3">
    <name type="scientific">Araneus ventricosus</name>
    <name type="common">Orbweaver spider</name>
    <name type="synonym">Epeira ventricosa</name>
    <dbReference type="NCBI Taxonomy" id="182803"/>
    <lineage>
        <taxon>Eukaryota</taxon>
        <taxon>Metazoa</taxon>
        <taxon>Ecdysozoa</taxon>
        <taxon>Arthropoda</taxon>
        <taxon>Chelicerata</taxon>
        <taxon>Arachnida</taxon>
        <taxon>Araneae</taxon>
        <taxon>Araneomorphae</taxon>
        <taxon>Entelegynae</taxon>
        <taxon>Araneoidea</taxon>
        <taxon>Araneidae</taxon>
        <taxon>Araneus</taxon>
    </lineage>
</organism>
<evidence type="ECO:0000313" key="2">
    <source>
        <dbReference type="EMBL" id="GBO46284.1"/>
    </source>
</evidence>
<dbReference type="AlphaFoldDB" id="A0A4Y2XBG9"/>
<comment type="caution">
    <text evidence="2">The sequence shown here is derived from an EMBL/GenBank/DDBJ whole genome shotgun (WGS) entry which is preliminary data.</text>
</comment>